<reference evidence="1 2" key="1">
    <citation type="journal article" date="2013" name="PLoS Genet.">
        <title>Distinctive expansion of potential virulence genes in the genome of the oomycete fish pathogen Saprolegnia parasitica.</title>
        <authorList>
            <person name="Jiang R.H."/>
            <person name="de Bruijn I."/>
            <person name="Haas B.J."/>
            <person name="Belmonte R."/>
            <person name="Lobach L."/>
            <person name="Christie J."/>
            <person name="van den Ackerveken G."/>
            <person name="Bottin A."/>
            <person name="Bulone V."/>
            <person name="Diaz-Moreno S.M."/>
            <person name="Dumas B."/>
            <person name="Fan L."/>
            <person name="Gaulin E."/>
            <person name="Govers F."/>
            <person name="Grenville-Briggs L.J."/>
            <person name="Horner N.R."/>
            <person name="Levin J.Z."/>
            <person name="Mammella M."/>
            <person name="Meijer H.J."/>
            <person name="Morris P."/>
            <person name="Nusbaum C."/>
            <person name="Oome S."/>
            <person name="Phillips A.J."/>
            <person name="van Rooyen D."/>
            <person name="Rzeszutek E."/>
            <person name="Saraiva M."/>
            <person name="Secombes C.J."/>
            <person name="Seidl M.F."/>
            <person name="Snel B."/>
            <person name="Stassen J.H."/>
            <person name="Sykes S."/>
            <person name="Tripathy S."/>
            <person name="van den Berg H."/>
            <person name="Vega-Arreguin J.C."/>
            <person name="Wawra S."/>
            <person name="Young S.K."/>
            <person name="Zeng Q."/>
            <person name="Dieguez-Uribeondo J."/>
            <person name="Russ C."/>
            <person name="Tyler B.M."/>
            <person name="van West P."/>
        </authorList>
    </citation>
    <scope>NUCLEOTIDE SEQUENCE [LARGE SCALE GENOMIC DNA]</scope>
    <source>
        <strain evidence="1 2">CBS 223.65</strain>
    </source>
</reference>
<dbReference type="OrthoDB" id="10482573at2759"/>
<sequence>MGKKGLAIKCSVKPSGRPVLEKMASKTDDNTSLDTTMEAMDLNWNNGAPVPVGSGSVAHSFASMNEIAVAAPDEPLSRAEVEYWSTVLVNAT</sequence>
<dbReference type="VEuPathDB" id="FungiDB:SPRG_09412"/>
<name>A0A067C3U5_SAPPC</name>
<evidence type="ECO:0000313" key="2">
    <source>
        <dbReference type="Proteomes" id="UP000030745"/>
    </source>
</evidence>
<organism evidence="1 2">
    <name type="scientific">Saprolegnia parasitica (strain CBS 223.65)</name>
    <dbReference type="NCBI Taxonomy" id="695850"/>
    <lineage>
        <taxon>Eukaryota</taxon>
        <taxon>Sar</taxon>
        <taxon>Stramenopiles</taxon>
        <taxon>Oomycota</taxon>
        <taxon>Saprolegniomycetes</taxon>
        <taxon>Saprolegniales</taxon>
        <taxon>Saprolegniaceae</taxon>
        <taxon>Saprolegnia</taxon>
    </lineage>
</organism>
<protein>
    <submittedName>
        <fullName evidence="1">Uncharacterized protein</fullName>
    </submittedName>
</protein>
<dbReference type="AlphaFoldDB" id="A0A067C3U5"/>
<evidence type="ECO:0000313" key="1">
    <source>
        <dbReference type="EMBL" id="KDO25469.1"/>
    </source>
</evidence>
<dbReference type="Proteomes" id="UP000030745">
    <property type="component" value="Unassembled WGS sequence"/>
</dbReference>
<dbReference type="EMBL" id="KK583232">
    <property type="protein sequence ID" value="KDO25469.1"/>
    <property type="molecule type" value="Genomic_DNA"/>
</dbReference>
<proteinExistence type="predicted"/>
<dbReference type="GeneID" id="24131577"/>
<dbReference type="KEGG" id="spar:SPRG_09412"/>
<keyword evidence="2" id="KW-1185">Reference proteome</keyword>
<dbReference type="RefSeq" id="XP_012203894.1">
    <property type="nucleotide sequence ID" value="XM_012348504.1"/>
</dbReference>
<gene>
    <name evidence="1" type="ORF">SPRG_09412</name>
</gene>
<accession>A0A067C3U5</accession>